<proteinExistence type="predicted"/>
<comment type="caution">
    <text evidence="2">The sequence shown here is derived from an EMBL/GenBank/DDBJ whole genome shotgun (WGS) entry which is preliminary data.</text>
</comment>
<dbReference type="InterPro" id="IPR005702">
    <property type="entry name" value="Wzc-like_C"/>
</dbReference>
<evidence type="ECO:0000313" key="2">
    <source>
        <dbReference type="EMBL" id="GHA47979.1"/>
    </source>
</evidence>
<dbReference type="Gene3D" id="3.40.50.300">
    <property type="entry name" value="P-loop containing nucleotide triphosphate hydrolases"/>
    <property type="match status" value="1"/>
</dbReference>
<dbReference type="SUPFAM" id="SSF52540">
    <property type="entry name" value="P-loop containing nucleoside triphosphate hydrolases"/>
    <property type="match status" value="1"/>
</dbReference>
<dbReference type="InterPro" id="IPR002586">
    <property type="entry name" value="CobQ/CobB/MinD/ParA_Nub-bd_dom"/>
</dbReference>
<evidence type="ECO:0000313" key="3">
    <source>
        <dbReference type="Proteomes" id="UP000634455"/>
    </source>
</evidence>
<dbReference type="InterPro" id="IPR050625">
    <property type="entry name" value="ParA/MinD_ATPase"/>
</dbReference>
<gene>
    <name evidence="2" type="ORF">GCM10008927_11150</name>
</gene>
<evidence type="ECO:0000259" key="1">
    <source>
        <dbReference type="Pfam" id="PF01656"/>
    </source>
</evidence>
<dbReference type="PANTHER" id="PTHR43384">
    <property type="entry name" value="SEPTUM SITE-DETERMINING PROTEIN MIND HOMOLOG, CHLOROPLASTIC-RELATED"/>
    <property type="match status" value="1"/>
</dbReference>
<sequence>MERLQAAINKARAQRKTGVAATEHVQSKTTDKKLVENWERLTPIVMDEKQSAVNRLSSIGGGKDAAPYDMLRTRILQQASVNKWHRVAVVSPHSGCGKSTTCANLAFSFSRQRDLRTLVLDLDLRRVGLSRILGQPRSANMADVLQGNADFLDHGMVLDENVALGLNQTSVHDASEILQNMRTKSVLENIENQLRPDIVLFDMPPLMSTDDNYGFLPNVDCAILIAEAEKTTIAQIDVAERQLAELTNVMGVVLNKSRYHTGAYGYDYDYQ</sequence>
<accession>A0ABQ3CWY6</accession>
<name>A0ABQ3CWY6_9RHOB</name>
<dbReference type="InterPro" id="IPR027417">
    <property type="entry name" value="P-loop_NTPase"/>
</dbReference>
<dbReference type="Proteomes" id="UP000634455">
    <property type="component" value="Unassembled WGS sequence"/>
</dbReference>
<dbReference type="CDD" id="cd05387">
    <property type="entry name" value="BY-kinase"/>
    <property type="match status" value="1"/>
</dbReference>
<reference evidence="3" key="1">
    <citation type="journal article" date="2019" name="Int. J. Syst. Evol. Microbiol.">
        <title>The Global Catalogue of Microorganisms (GCM) 10K type strain sequencing project: providing services to taxonomists for standard genome sequencing and annotation.</title>
        <authorList>
            <consortium name="The Broad Institute Genomics Platform"/>
            <consortium name="The Broad Institute Genome Sequencing Center for Infectious Disease"/>
            <person name="Wu L."/>
            <person name="Ma J."/>
        </authorList>
    </citation>
    <scope>NUCLEOTIDE SEQUENCE [LARGE SCALE GENOMIC DNA]</scope>
    <source>
        <strain evidence="3">KCTC 32465</strain>
    </source>
</reference>
<feature type="domain" description="CobQ/CobB/MinD/ParA nucleotide binding" evidence="1">
    <location>
        <begin position="87"/>
        <end position="259"/>
    </location>
</feature>
<organism evidence="2 3">
    <name type="scientific">Paramylibacter ulvae</name>
    <dbReference type="NCBI Taxonomy" id="1651968"/>
    <lineage>
        <taxon>Bacteria</taxon>
        <taxon>Pseudomonadati</taxon>
        <taxon>Pseudomonadota</taxon>
        <taxon>Alphaproteobacteria</taxon>
        <taxon>Rhodobacterales</taxon>
        <taxon>Paracoccaceae</taxon>
        <taxon>Paramylibacter</taxon>
    </lineage>
</organism>
<dbReference type="EMBL" id="BMZF01000002">
    <property type="protein sequence ID" value="GHA47979.1"/>
    <property type="molecule type" value="Genomic_DNA"/>
</dbReference>
<dbReference type="Pfam" id="PF01656">
    <property type="entry name" value="CbiA"/>
    <property type="match status" value="1"/>
</dbReference>
<dbReference type="PANTHER" id="PTHR43384:SF10">
    <property type="entry name" value="ATPASE INVOLVED IN CHROMOSOME PARTITIONING, PARA_MIND FAMILY"/>
    <property type="match status" value="1"/>
</dbReference>
<protein>
    <submittedName>
        <fullName evidence="2">Chromosome partitioning protein</fullName>
    </submittedName>
</protein>
<keyword evidence="3" id="KW-1185">Reference proteome</keyword>
<dbReference type="RefSeq" id="WP_189639607.1">
    <property type="nucleotide sequence ID" value="NZ_BMZF01000002.1"/>
</dbReference>